<evidence type="ECO:0000313" key="1">
    <source>
        <dbReference type="EMBL" id="KAJ9116800.1"/>
    </source>
</evidence>
<comment type="caution">
    <text evidence="1">The sequence shown here is derived from an EMBL/GenBank/DDBJ whole genome shotgun (WGS) entry which is preliminary data.</text>
</comment>
<name>A0ACC2WYD0_9TREE</name>
<proteinExistence type="predicted"/>
<evidence type="ECO:0000313" key="2">
    <source>
        <dbReference type="Proteomes" id="UP001234202"/>
    </source>
</evidence>
<accession>A0ACC2WYD0</accession>
<gene>
    <name evidence="1" type="ORF">QFC24_006605</name>
</gene>
<dbReference type="Proteomes" id="UP001234202">
    <property type="component" value="Unassembled WGS sequence"/>
</dbReference>
<protein>
    <submittedName>
        <fullName evidence="1">Uncharacterized protein</fullName>
    </submittedName>
</protein>
<organism evidence="1 2">
    <name type="scientific">Naganishia onofrii</name>
    <dbReference type="NCBI Taxonomy" id="1851511"/>
    <lineage>
        <taxon>Eukaryota</taxon>
        <taxon>Fungi</taxon>
        <taxon>Dikarya</taxon>
        <taxon>Basidiomycota</taxon>
        <taxon>Agaricomycotina</taxon>
        <taxon>Tremellomycetes</taxon>
        <taxon>Filobasidiales</taxon>
        <taxon>Filobasidiaceae</taxon>
        <taxon>Naganishia</taxon>
    </lineage>
</organism>
<sequence>MPDGASALAGSATVSKAGRKRINVNDVKPRRISSSSSQTAGSSSSSGHARNAVAKYTDNYWYWLFAFALPHGFYRSLEVVETFDTYYYCKPVCVLACDNPAGDRKGTWNHPFSTFIYIACELLLPVTPFGGFGHAGTASFWGEALSRNKVIAKIVSYATGKDYDHKAISSHKQTIIKSLLWRFGDTTVDDYARYQAGSALHQFAGITSLETFLHSFISRDPQATGSPDAKCTRERRLKASAKLLVEKYKDVPAAGYREESCRNRTVLALDPFLAFFLGLNGSSSANTSFNRYFKADQALRLGQSSQSSRDFGRDWFNANVMTNDADAKAAYAKNWWKAFVERHVGRQDARGFCMTDDVPPASDGGQFKQRPAFAARYSRA</sequence>
<reference evidence="1" key="1">
    <citation type="submission" date="2023-04" db="EMBL/GenBank/DDBJ databases">
        <title>Draft Genome sequencing of Naganishia species isolated from polar environments using Oxford Nanopore Technology.</title>
        <authorList>
            <person name="Leo P."/>
            <person name="Venkateswaran K."/>
        </authorList>
    </citation>
    <scope>NUCLEOTIDE SEQUENCE</scope>
    <source>
        <strain evidence="1">DBVPG 5303</strain>
    </source>
</reference>
<keyword evidence="2" id="KW-1185">Reference proteome</keyword>
<dbReference type="EMBL" id="JASBWV010000034">
    <property type="protein sequence ID" value="KAJ9116800.1"/>
    <property type="molecule type" value="Genomic_DNA"/>
</dbReference>